<dbReference type="PROSITE" id="PS51257">
    <property type="entry name" value="PROKAR_LIPOPROTEIN"/>
    <property type="match status" value="1"/>
</dbReference>
<dbReference type="OrthoDB" id="5596707at2759"/>
<sequence length="126" mass="13962">MSQETWKSLQLPLDLDRKITMESANNQASSTVGCVRNLRVTVGGNITLLLQVHIVVECPFRLLLGRPFLTLLNAISYDNIDGDLTLQLTCPNTGIRVEVPTRPWHPTPRQSGTSPVIPTASNHEDF</sequence>
<proteinExistence type="predicted"/>
<feature type="compositionally biased region" description="Polar residues" evidence="1">
    <location>
        <begin position="108"/>
        <end position="126"/>
    </location>
</feature>
<dbReference type="AlphaFoldDB" id="A0A165C8S2"/>
<protein>
    <submittedName>
        <fullName evidence="2">Uncharacterized protein</fullName>
    </submittedName>
</protein>
<dbReference type="STRING" id="1353952.A0A165C8S2"/>
<dbReference type="Proteomes" id="UP000076842">
    <property type="component" value="Unassembled WGS sequence"/>
</dbReference>
<evidence type="ECO:0000313" key="3">
    <source>
        <dbReference type="Proteomes" id="UP000076842"/>
    </source>
</evidence>
<feature type="region of interest" description="Disordered" evidence="1">
    <location>
        <begin position="99"/>
        <end position="126"/>
    </location>
</feature>
<dbReference type="Gene3D" id="2.40.70.10">
    <property type="entry name" value="Acid Proteases"/>
    <property type="match status" value="1"/>
</dbReference>
<accession>A0A165C8S2</accession>
<organism evidence="2 3">
    <name type="scientific">Calocera cornea HHB12733</name>
    <dbReference type="NCBI Taxonomy" id="1353952"/>
    <lineage>
        <taxon>Eukaryota</taxon>
        <taxon>Fungi</taxon>
        <taxon>Dikarya</taxon>
        <taxon>Basidiomycota</taxon>
        <taxon>Agaricomycotina</taxon>
        <taxon>Dacrymycetes</taxon>
        <taxon>Dacrymycetales</taxon>
        <taxon>Dacrymycetaceae</taxon>
        <taxon>Calocera</taxon>
    </lineage>
</organism>
<dbReference type="InterPro" id="IPR021109">
    <property type="entry name" value="Peptidase_aspartic_dom_sf"/>
</dbReference>
<evidence type="ECO:0000256" key="1">
    <source>
        <dbReference type="SAM" id="MobiDB-lite"/>
    </source>
</evidence>
<reference evidence="2 3" key="1">
    <citation type="journal article" date="2016" name="Mol. Biol. Evol.">
        <title>Comparative Genomics of Early-Diverging Mushroom-Forming Fungi Provides Insights into the Origins of Lignocellulose Decay Capabilities.</title>
        <authorList>
            <person name="Nagy L.G."/>
            <person name="Riley R."/>
            <person name="Tritt A."/>
            <person name="Adam C."/>
            <person name="Daum C."/>
            <person name="Floudas D."/>
            <person name="Sun H."/>
            <person name="Yadav J.S."/>
            <person name="Pangilinan J."/>
            <person name="Larsson K.H."/>
            <person name="Matsuura K."/>
            <person name="Barry K."/>
            <person name="Labutti K."/>
            <person name="Kuo R."/>
            <person name="Ohm R.A."/>
            <person name="Bhattacharya S.S."/>
            <person name="Shirouzu T."/>
            <person name="Yoshinaga Y."/>
            <person name="Martin F.M."/>
            <person name="Grigoriev I.V."/>
            <person name="Hibbett D.S."/>
        </authorList>
    </citation>
    <scope>NUCLEOTIDE SEQUENCE [LARGE SCALE GENOMIC DNA]</scope>
    <source>
        <strain evidence="2 3">HHB12733</strain>
    </source>
</reference>
<dbReference type="CDD" id="cd00303">
    <property type="entry name" value="retropepsin_like"/>
    <property type="match status" value="1"/>
</dbReference>
<name>A0A165C8S2_9BASI</name>
<evidence type="ECO:0000313" key="2">
    <source>
        <dbReference type="EMBL" id="KZT50412.1"/>
    </source>
</evidence>
<keyword evidence="3" id="KW-1185">Reference proteome</keyword>
<gene>
    <name evidence="2" type="ORF">CALCODRAFT_488716</name>
</gene>
<dbReference type="InParanoid" id="A0A165C8S2"/>
<dbReference type="EMBL" id="KV424178">
    <property type="protein sequence ID" value="KZT50412.1"/>
    <property type="molecule type" value="Genomic_DNA"/>
</dbReference>